<keyword evidence="4" id="KW-1185">Reference proteome</keyword>
<keyword evidence="2" id="KW-1133">Transmembrane helix</keyword>
<keyword evidence="2" id="KW-0812">Transmembrane</keyword>
<dbReference type="NCBIfam" id="NF038083">
    <property type="entry name" value="CU044_5270_fam"/>
    <property type="match status" value="1"/>
</dbReference>
<evidence type="ECO:0000256" key="2">
    <source>
        <dbReference type="SAM" id="Phobius"/>
    </source>
</evidence>
<evidence type="ECO:0000313" key="4">
    <source>
        <dbReference type="Proteomes" id="UP001596380"/>
    </source>
</evidence>
<dbReference type="EMBL" id="JBHSXS010000005">
    <property type="protein sequence ID" value="MFC6880563.1"/>
    <property type="molecule type" value="Genomic_DNA"/>
</dbReference>
<evidence type="ECO:0000313" key="3">
    <source>
        <dbReference type="EMBL" id="MFC6880563.1"/>
    </source>
</evidence>
<feature type="transmembrane region" description="Helical" evidence="2">
    <location>
        <begin position="53"/>
        <end position="74"/>
    </location>
</feature>
<dbReference type="RefSeq" id="WP_160820845.1">
    <property type="nucleotide sequence ID" value="NZ_JBHSXS010000005.1"/>
</dbReference>
<feature type="region of interest" description="Disordered" evidence="1">
    <location>
        <begin position="1"/>
        <end position="23"/>
    </location>
</feature>
<accession>A0ABW2CFH2</accession>
<protein>
    <submittedName>
        <fullName evidence="3">CU044_5270 family protein</fullName>
    </submittedName>
</protein>
<dbReference type="InterPro" id="IPR047789">
    <property type="entry name" value="CU044_5270-like"/>
</dbReference>
<evidence type="ECO:0000256" key="1">
    <source>
        <dbReference type="SAM" id="MobiDB-lite"/>
    </source>
</evidence>
<keyword evidence="2" id="KW-0472">Membrane</keyword>
<gene>
    <name evidence="3" type="ORF">ACFQKB_12400</name>
</gene>
<sequence length="382" mass="40533">MNRDLMRTLAEARPSELNPDAPVDAATRAGELSRAMAATSAEHTAPSRRRSRLGWGLGAAAVTAAAAVAVAATVSGGGTSDRPEGDHPPVALDAKTVLLSAAHGASGQPDTTGDYWHQVAVERGYFQVGKGASGYVVASSTRTEGWTPNVKGGRFWSREQHLGARPATPADAAAWRRQGSPSTFMTVLPVRVAKGPLKEMPVKAAPGKTRTTRSAPVGGQKVFWLGRNVTVKEVLALPTDPSRLKASLLRWYDGHDTEAPDVPMARDTWLFQVTAGLITDMPVRPAVRAAAFRMLAGLHGVRSLGAVKDPEGRPGVAVATVEHTPIGDQERRLVIDQKRGAALSSQIILLKPKNGIRATWRPGSPITTTTYLASDWTTPTPH</sequence>
<name>A0ABW2CFH2_9ACTN</name>
<proteinExistence type="predicted"/>
<dbReference type="Proteomes" id="UP001596380">
    <property type="component" value="Unassembled WGS sequence"/>
</dbReference>
<reference evidence="4" key="1">
    <citation type="journal article" date="2019" name="Int. J. Syst. Evol. Microbiol.">
        <title>The Global Catalogue of Microorganisms (GCM) 10K type strain sequencing project: providing services to taxonomists for standard genome sequencing and annotation.</title>
        <authorList>
            <consortium name="The Broad Institute Genomics Platform"/>
            <consortium name="The Broad Institute Genome Sequencing Center for Infectious Disease"/>
            <person name="Wu L."/>
            <person name="Ma J."/>
        </authorList>
    </citation>
    <scope>NUCLEOTIDE SEQUENCE [LARGE SCALE GENOMIC DNA]</scope>
    <source>
        <strain evidence="4">JCM 3369</strain>
    </source>
</reference>
<comment type="caution">
    <text evidence="3">The sequence shown here is derived from an EMBL/GenBank/DDBJ whole genome shotgun (WGS) entry which is preliminary data.</text>
</comment>
<organism evidence="3 4">
    <name type="scientific">Actinomadura yumaensis</name>
    <dbReference type="NCBI Taxonomy" id="111807"/>
    <lineage>
        <taxon>Bacteria</taxon>
        <taxon>Bacillati</taxon>
        <taxon>Actinomycetota</taxon>
        <taxon>Actinomycetes</taxon>
        <taxon>Streptosporangiales</taxon>
        <taxon>Thermomonosporaceae</taxon>
        <taxon>Actinomadura</taxon>
    </lineage>
</organism>